<dbReference type="InterPro" id="IPR047021">
    <property type="entry name" value="REXO1/3/4-like"/>
</dbReference>
<evidence type="ECO:0000259" key="8">
    <source>
        <dbReference type="SMART" id="SM00479"/>
    </source>
</evidence>
<feature type="compositionally biased region" description="Polar residues" evidence="7">
    <location>
        <begin position="333"/>
        <end position="343"/>
    </location>
</feature>
<feature type="compositionally biased region" description="Low complexity" evidence="7">
    <location>
        <begin position="905"/>
        <end position="918"/>
    </location>
</feature>
<comment type="similarity">
    <text evidence="2">Belongs to the REXO1/REXO3 family.</text>
</comment>
<dbReference type="PANTHER" id="PTHR12801:SF115">
    <property type="entry name" value="FI18136P1-RELATED"/>
    <property type="match status" value="1"/>
</dbReference>
<dbReference type="InParanoid" id="A0A6L2PPL7"/>
<keyword evidence="10" id="KW-1185">Reference proteome</keyword>
<feature type="non-terminal residue" evidence="9">
    <location>
        <position position="1231"/>
    </location>
</feature>
<feature type="region of interest" description="Disordered" evidence="7">
    <location>
        <begin position="37"/>
        <end position="61"/>
    </location>
</feature>
<evidence type="ECO:0000256" key="5">
    <source>
        <dbReference type="ARBA" id="ARBA00022839"/>
    </source>
</evidence>
<dbReference type="EMBL" id="BLKM01000432">
    <property type="protein sequence ID" value="GFG33480.1"/>
    <property type="molecule type" value="Genomic_DNA"/>
</dbReference>
<dbReference type="GO" id="GO:0010629">
    <property type="term" value="P:negative regulation of gene expression"/>
    <property type="evidence" value="ECO:0007669"/>
    <property type="project" value="UniProtKB-ARBA"/>
</dbReference>
<feature type="compositionally biased region" description="Basic and acidic residues" evidence="7">
    <location>
        <begin position="505"/>
        <end position="523"/>
    </location>
</feature>
<dbReference type="InterPro" id="IPR036397">
    <property type="entry name" value="RNaseH_sf"/>
</dbReference>
<proteinExistence type="inferred from homology"/>
<evidence type="ECO:0000256" key="1">
    <source>
        <dbReference type="ARBA" id="ARBA00004123"/>
    </source>
</evidence>
<feature type="compositionally biased region" description="Basic residues" evidence="7">
    <location>
        <begin position="439"/>
        <end position="460"/>
    </location>
</feature>
<dbReference type="InterPro" id="IPR013520">
    <property type="entry name" value="Ribonucl_H"/>
</dbReference>
<dbReference type="Proteomes" id="UP000502823">
    <property type="component" value="Unassembled WGS sequence"/>
</dbReference>
<dbReference type="PANTHER" id="PTHR12801">
    <property type="entry name" value="RNA EXONUCLEASE REXO1 / RECO3 FAMILY MEMBER-RELATED"/>
    <property type="match status" value="1"/>
</dbReference>
<protein>
    <recommendedName>
        <fullName evidence="8">Exonuclease domain-containing protein</fullName>
    </recommendedName>
</protein>
<keyword evidence="6" id="KW-0539">Nucleus</keyword>
<evidence type="ECO:0000256" key="2">
    <source>
        <dbReference type="ARBA" id="ARBA00006357"/>
    </source>
</evidence>
<dbReference type="InterPro" id="IPR034922">
    <property type="entry name" value="REX1-like_exo"/>
</dbReference>
<feature type="compositionally biased region" description="Polar residues" evidence="7">
    <location>
        <begin position="788"/>
        <end position="803"/>
    </location>
</feature>
<dbReference type="SUPFAM" id="SSF53098">
    <property type="entry name" value="Ribonuclease H-like"/>
    <property type="match status" value="1"/>
</dbReference>
<feature type="compositionally biased region" description="Basic and acidic residues" evidence="7">
    <location>
        <begin position="187"/>
        <end position="203"/>
    </location>
</feature>
<feature type="compositionally biased region" description="Polar residues" evidence="7">
    <location>
        <begin position="293"/>
        <end position="308"/>
    </location>
</feature>
<feature type="compositionally biased region" description="Low complexity" evidence="7">
    <location>
        <begin position="731"/>
        <end position="752"/>
    </location>
</feature>
<feature type="compositionally biased region" description="Basic and acidic residues" evidence="7">
    <location>
        <begin position="461"/>
        <end position="495"/>
    </location>
</feature>
<accession>A0A6L2PPL7</accession>
<dbReference type="Gene3D" id="3.30.420.10">
    <property type="entry name" value="Ribonuclease H-like superfamily/Ribonuclease H"/>
    <property type="match status" value="1"/>
</dbReference>
<feature type="region of interest" description="Disordered" evidence="7">
    <location>
        <begin position="897"/>
        <end position="919"/>
    </location>
</feature>
<feature type="compositionally biased region" description="Low complexity" evidence="7">
    <location>
        <begin position="242"/>
        <end position="272"/>
    </location>
</feature>
<dbReference type="FunFam" id="3.30.420.10:FF:000031">
    <property type="entry name" value="RNA exonuclease 1"/>
    <property type="match status" value="1"/>
</dbReference>
<feature type="region of interest" description="Disordered" evidence="7">
    <location>
        <begin position="333"/>
        <end position="608"/>
    </location>
</feature>
<gene>
    <name evidence="9" type="ORF">Cfor_04951</name>
</gene>
<evidence type="ECO:0000256" key="7">
    <source>
        <dbReference type="SAM" id="MobiDB-lite"/>
    </source>
</evidence>
<keyword evidence="3" id="KW-0540">Nuclease</keyword>
<feature type="compositionally biased region" description="Basic and acidic residues" evidence="7">
    <location>
        <begin position="549"/>
        <end position="558"/>
    </location>
</feature>
<feature type="compositionally biased region" description="Basic and acidic residues" evidence="7">
    <location>
        <begin position="413"/>
        <end position="422"/>
    </location>
</feature>
<dbReference type="GO" id="GO:0003676">
    <property type="term" value="F:nucleic acid binding"/>
    <property type="evidence" value="ECO:0007669"/>
    <property type="project" value="InterPro"/>
</dbReference>
<dbReference type="OrthoDB" id="16516at2759"/>
<feature type="domain" description="Exonuclease" evidence="8">
    <location>
        <begin position="1098"/>
        <end position="1231"/>
    </location>
</feature>
<dbReference type="GO" id="GO:0005634">
    <property type="term" value="C:nucleus"/>
    <property type="evidence" value="ECO:0007669"/>
    <property type="project" value="UniProtKB-SubCell"/>
</dbReference>
<dbReference type="GO" id="GO:0004527">
    <property type="term" value="F:exonuclease activity"/>
    <property type="evidence" value="ECO:0007669"/>
    <property type="project" value="UniProtKB-KW"/>
</dbReference>
<evidence type="ECO:0000313" key="10">
    <source>
        <dbReference type="Proteomes" id="UP000502823"/>
    </source>
</evidence>
<comment type="caution">
    <text evidence="9">The sequence shown here is derived from an EMBL/GenBank/DDBJ whole genome shotgun (WGS) entry which is preliminary data.</text>
</comment>
<comment type="subcellular location">
    <subcellularLocation>
        <location evidence="1">Nucleus</location>
    </subcellularLocation>
</comment>
<dbReference type="Pfam" id="PF15870">
    <property type="entry name" value="EloA-BP1"/>
    <property type="match status" value="1"/>
</dbReference>
<evidence type="ECO:0000256" key="6">
    <source>
        <dbReference type="ARBA" id="ARBA00023242"/>
    </source>
</evidence>
<feature type="region of interest" description="Disordered" evidence="7">
    <location>
        <begin position="154"/>
        <end position="209"/>
    </location>
</feature>
<feature type="region of interest" description="Disordered" evidence="7">
    <location>
        <begin position="242"/>
        <end position="309"/>
    </location>
</feature>
<dbReference type="FunCoup" id="A0A6L2PPL7">
    <property type="interactions" value="1077"/>
</dbReference>
<evidence type="ECO:0000256" key="4">
    <source>
        <dbReference type="ARBA" id="ARBA00022801"/>
    </source>
</evidence>
<feature type="compositionally biased region" description="Polar residues" evidence="7">
    <location>
        <begin position="720"/>
        <end position="730"/>
    </location>
</feature>
<dbReference type="InterPro" id="IPR031736">
    <property type="entry name" value="REXO1-like_dom"/>
</dbReference>
<sequence length="1231" mass="135411">MENSCHFTTANLYCKQSCYINWNTMCFISDSSDTPSSSMCQVNANSTTQDGSTASTGDPPGTDILQRLVSEAVKKVLQHPEMLVGSVSSVAESSIPQALVSQVVEELKPSVSQIGTTVPVPEAPVPRTHKAYLPPAGIPSYKPTPISELQKRHIPVPYTPSPAPRGSSKVQVKRPSLSDDNSGQKRVKPDAKDNKKADQEYSPKLDMTVKNVTYDPSSLKYSPPHNGWSSSNKLPSYVPSSIDTLSKSGSSSSSSSCNDYVPSPVSTSVPVPQYCPTEKSDSSSEPNYVPLGSGNNRPQMSYTPTTKTELQDDIVDIDLSTEFDLLDEILNENSNDSQQGSAQKTEEDGTVVHNILDNDKPKLSDENMKLKVETSETLEPDDVNHRSRQKKTEETHVHVESHTEPQLLSSPSNKKDDDLEKIKKSKSKRHTEEKTKEQGRKKHNHVKHSSSSRSGHRKSGGKSDKGETGVRNEKKDIRDDSKSNKHHKVKEESKTKERHGHHSDKKSEKHTSAKTRVKGEIHSRTSKSKHKSQDDHHRHHNRKKHTSGKHHENSKSYNREGTGIKVMTTGKMTKAPSPDDCGKSADNSSSPDAGSEENYSSSSDTDTRDAENISLVALPGDPATDSGSDEDSITQECYRIFQEYDPQQSQHTVSKKAVKVEEPLKEEEVSVKKRIAHEAACNYPPQVVAPAKPLVNPMHVMNMRLAKMQELQGRRVANNAGTAMSTPGFWNTSDTSASSANSVSPGSSSGMSRRVRIAHVPNVLHLLNAKMRMQAALEKRKQDGTAGVPTSKSAFSQAETTESHTVVQTIPKGGHRVAHRPSMSVLSQPKIVGELGGKIPANVRQSYLNHLVAEYLKLYPDPADARSKAIEEEAAIYSRSTTRSVYSSHMSNKISRLRKEAMAEASSSQPSTSASSQSRVFSHSAILAGHSGTKGTWSIKRHTKAEGIKSSTEPLYSLLLPYVLTEELLCSNGFPRPHPEEKGVAIMHLPPGTVKKMPLSPSRKRVLRVCCRCNQGYSVNKNGFQIKDEQCVYHWGRMFQTKVLGGWERRYTCCSGDGEGGGCTVASCHVCDGFDPDEMRGFVKTLPCGEEPTDGDYGAYALDCEMCYTTVGLELTRVTVIDRDLNTVYESLVKPGNPVIDYNTRFSGITEEDMVGVQTSIYDVQATLLSFIHDRTILIGHSLDSDFKALKIIHSTVVDTSVVFPHKMGPPKKRALKTLCREHLNKIIQEN</sequence>
<evidence type="ECO:0000313" key="9">
    <source>
        <dbReference type="EMBL" id="GFG33480.1"/>
    </source>
</evidence>
<dbReference type="CDD" id="cd06145">
    <property type="entry name" value="REX1_like"/>
    <property type="match status" value="1"/>
</dbReference>
<evidence type="ECO:0000256" key="3">
    <source>
        <dbReference type="ARBA" id="ARBA00022722"/>
    </source>
</evidence>
<feature type="region of interest" description="Disordered" evidence="7">
    <location>
        <begin position="781"/>
        <end position="803"/>
    </location>
</feature>
<reference evidence="10" key="1">
    <citation type="submission" date="2020-01" db="EMBL/GenBank/DDBJ databases">
        <title>Draft genome sequence of the Termite Coptotermes fromosanus.</title>
        <authorList>
            <person name="Itakura S."/>
            <person name="Yosikawa Y."/>
            <person name="Umezawa K."/>
        </authorList>
    </citation>
    <scope>NUCLEOTIDE SEQUENCE [LARGE SCALE GENOMIC DNA]</scope>
</reference>
<organism evidence="9 10">
    <name type="scientific">Coptotermes formosanus</name>
    <name type="common">Formosan subterranean termite</name>
    <dbReference type="NCBI Taxonomy" id="36987"/>
    <lineage>
        <taxon>Eukaryota</taxon>
        <taxon>Metazoa</taxon>
        <taxon>Ecdysozoa</taxon>
        <taxon>Arthropoda</taxon>
        <taxon>Hexapoda</taxon>
        <taxon>Insecta</taxon>
        <taxon>Pterygota</taxon>
        <taxon>Neoptera</taxon>
        <taxon>Polyneoptera</taxon>
        <taxon>Dictyoptera</taxon>
        <taxon>Blattodea</taxon>
        <taxon>Blattoidea</taxon>
        <taxon>Termitoidae</taxon>
        <taxon>Rhinotermitidae</taxon>
        <taxon>Coptotermes</taxon>
    </lineage>
</organism>
<dbReference type="InterPro" id="IPR012337">
    <property type="entry name" value="RNaseH-like_sf"/>
</dbReference>
<feature type="compositionally biased region" description="Basic and acidic residues" evidence="7">
    <location>
        <begin position="356"/>
        <end position="374"/>
    </location>
</feature>
<feature type="region of interest" description="Disordered" evidence="7">
    <location>
        <begin position="720"/>
        <end position="752"/>
    </location>
</feature>
<keyword evidence="4" id="KW-0378">Hydrolase</keyword>
<name>A0A6L2PPL7_COPFO</name>
<dbReference type="AlphaFoldDB" id="A0A6L2PPL7"/>
<feature type="compositionally biased region" description="Polar residues" evidence="7">
    <location>
        <begin position="585"/>
        <end position="604"/>
    </location>
</feature>
<dbReference type="SMART" id="SM00479">
    <property type="entry name" value="EXOIII"/>
    <property type="match status" value="1"/>
</dbReference>
<keyword evidence="5" id="KW-0269">Exonuclease</keyword>
<feature type="compositionally biased region" description="Basic residues" evidence="7">
    <location>
        <begin position="537"/>
        <end position="548"/>
    </location>
</feature>
<feature type="compositionally biased region" description="Basic and acidic residues" evidence="7">
    <location>
        <begin position="382"/>
        <end position="403"/>
    </location>
</feature>
<feature type="compositionally biased region" description="Polar residues" evidence="7">
    <location>
        <begin position="39"/>
        <end position="56"/>
    </location>
</feature>